<proteinExistence type="inferred from homology"/>
<evidence type="ECO:0000256" key="3">
    <source>
        <dbReference type="ARBA" id="ARBA00012180"/>
    </source>
</evidence>
<dbReference type="Pfam" id="PF00075">
    <property type="entry name" value="RNase_H"/>
    <property type="match status" value="1"/>
</dbReference>
<dbReference type="PANTHER" id="PTHR10642">
    <property type="entry name" value="RIBONUCLEASE H1"/>
    <property type="match status" value="1"/>
</dbReference>
<evidence type="ECO:0000313" key="9">
    <source>
        <dbReference type="EMBL" id="PWL54808.1"/>
    </source>
</evidence>
<evidence type="ECO:0000256" key="7">
    <source>
        <dbReference type="ARBA" id="ARBA00022801"/>
    </source>
</evidence>
<keyword evidence="5" id="KW-0479">Metal-binding</keyword>
<dbReference type="STRING" id="1529.SAMN04487885_12438"/>
<comment type="catalytic activity">
    <reaction evidence="1">
        <text>Endonucleolytic cleavage to 5'-phosphomonoester.</text>
        <dbReference type="EC" id="3.1.26.4"/>
    </reaction>
</comment>
<reference evidence="10 11" key="1">
    <citation type="submission" date="2016-10" db="EMBL/GenBank/DDBJ databases">
        <authorList>
            <person name="de Groot N.N."/>
        </authorList>
    </citation>
    <scope>NUCLEOTIDE SEQUENCE [LARGE SCALE GENOMIC DNA]</scope>
    <source>
        <strain evidence="10 11">NLAE-zl-G419</strain>
    </source>
</reference>
<evidence type="ECO:0000313" key="11">
    <source>
        <dbReference type="Proteomes" id="UP000182135"/>
    </source>
</evidence>
<dbReference type="GO" id="GO:0004523">
    <property type="term" value="F:RNA-DNA hybrid ribonuclease activity"/>
    <property type="evidence" value="ECO:0007669"/>
    <property type="project" value="UniProtKB-EC"/>
</dbReference>
<evidence type="ECO:0000256" key="6">
    <source>
        <dbReference type="ARBA" id="ARBA00022759"/>
    </source>
</evidence>
<organism evidence="10 11">
    <name type="scientific">Clostridium cadaveris</name>
    <dbReference type="NCBI Taxonomy" id="1529"/>
    <lineage>
        <taxon>Bacteria</taxon>
        <taxon>Bacillati</taxon>
        <taxon>Bacillota</taxon>
        <taxon>Clostridia</taxon>
        <taxon>Eubacteriales</taxon>
        <taxon>Clostridiaceae</taxon>
        <taxon>Clostridium</taxon>
    </lineage>
</organism>
<evidence type="ECO:0000256" key="1">
    <source>
        <dbReference type="ARBA" id="ARBA00000077"/>
    </source>
</evidence>
<dbReference type="eggNOG" id="COG0328">
    <property type="taxonomic scope" value="Bacteria"/>
</dbReference>
<dbReference type="RefSeq" id="WP_027639565.1">
    <property type="nucleotide sequence ID" value="NZ_BAAACD010000031.1"/>
</dbReference>
<accession>A0A1I2NV93</accession>
<evidence type="ECO:0000313" key="10">
    <source>
        <dbReference type="EMBL" id="SFG07794.1"/>
    </source>
</evidence>
<dbReference type="GO" id="GO:0043137">
    <property type="term" value="P:DNA replication, removal of RNA primer"/>
    <property type="evidence" value="ECO:0007669"/>
    <property type="project" value="TreeGrafter"/>
</dbReference>
<dbReference type="InterPro" id="IPR050092">
    <property type="entry name" value="RNase_H"/>
</dbReference>
<dbReference type="SUPFAM" id="SSF55658">
    <property type="entry name" value="L9 N-domain-like"/>
    <property type="match status" value="1"/>
</dbReference>
<dbReference type="InterPro" id="IPR011320">
    <property type="entry name" value="RNase_H1_N"/>
</dbReference>
<dbReference type="GO" id="GO:0046872">
    <property type="term" value="F:metal ion binding"/>
    <property type="evidence" value="ECO:0007669"/>
    <property type="project" value="UniProtKB-KW"/>
</dbReference>
<name>A0A1I2NV93_9CLOT</name>
<protein>
    <recommendedName>
        <fullName evidence="3">ribonuclease H</fullName>
        <ecNumber evidence="3">3.1.26.4</ecNumber>
    </recommendedName>
</protein>
<dbReference type="InterPro" id="IPR036397">
    <property type="entry name" value="RNaseH_sf"/>
</dbReference>
<dbReference type="Gene3D" id="3.40.970.10">
    <property type="entry name" value="Ribonuclease H1, N-terminal domain"/>
    <property type="match status" value="1"/>
</dbReference>
<dbReference type="SUPFAM" id="SSF53098">
    <property type="entry name" value="Ribonuclease H-like"/>
    <property type="match status" value="1"/>
</dbReference>
<dbReference type="EC" id="3.1.26.4" evidence="3"/>
<reference evidence="9 12" key="2">
    <citation type="submission" date="2018-03" db="EMBL/GenBank/DDBJ databases">
        <title>The uncultured portion of the human microbiome is neutrally assembled.</title>
        <authorList>
            <person name="Jeraldo P."/>
            <person name="Boardman L."/>
            <person name="White B.A."/>
            <person name="Nelson H."/>
            <person name="Goldenfeld N."/>
            <person name="Chia N."/>
        </authorList>
    </citation>
    <scope>NUCLEOTIDE SEQUENCE [LARGE SCALE GENOMIC DNA]</scope>
    <source>
        <strain evidence="9">CIM:MAG 903</strain>
    </source>
</reference>
<dbReference type="InterPro" id="IPR012337">
    <property type="entry name" value="RNaseH-like_sf"/>
</dbReference>
<evidence type="ECO:0000256" key="4">
    <source>
        <dbReference type="ARBA" id="ARBA00022722"/>
    </source>
</evidence>
<dbReference type="Pfam" id="PF01693">
    <property type="entry name" value="Cauli_VI"/>
    <property type="match status" value="1"/>
</dbReference>
<keyword evidence="4" id="KW-0540">Nuclease</keyword>
<dbReference type="InterPro" id="IPR009027">
    <property type="entry name" value="Ribosomal_bL9/RNase_H1_N"/>
</dbReference>
<keyword evidence="6" id="KW-0255">Endonuclease</keyword>
<dbReference type="EMBL" id="FOOE01000024">
    <property type="protein sequence ID" value="SFG07794.1"/>
    <property type="molecule type" value="Genomic_DNA"/>
</dbReference>
<dbReference type="InterPro" id="IPR037056">
    <property type="entry name" value="RNase_H1_N_sf"/>
</dbReference>
<dbReference type="GO" id="GO:0003676">
    <property type="term" value="F:nucleic acid binding"/>
    <property type="evidence" value="ECO:0007669"/>
    <property type="project" value="InterPro"/>
</dbReference>
<comment type="similarity">
    <text evidence="2">Belongs to the RNase H family.</text>
</comment>
<sequence length="306" mass="35231">MGKKVYAIKEGFDSQNQKKIENLIVNTWNECLSYVKGVKGAKYKSFENVEEAKKYLNESAALLKKSDNNYPKEGLHVYVDGSYNSATEEYSYGIVAVENEVVLYIESGKGKNKGERNIRQIAGELKGAIRAVEYALDNNQKEVVIFHDYEGVSHHATGFWERREESSERYYNEMQQLMNKGIKVTFVKVDSHTGDLFNELVDEKCKEVLGISSDKVVEKWLKTNTLKVKNLEVKNSILKIASDNYNNIKVSDTNKIVTLDDKENIDFEAILESYRNDNKIFIENIKRLNEDEKTDFILYLLKNITL</sequence>
<dbReference type="Proteomes" id="UP000246114">
    <property type="component" value="Unassembled WGS sequence"/>
</dbReference>
<dbReference type="OrthoDB" id="9811552at2"/>
<dbReference type="EMBL" id="QAMZ01000018">
    <property type="protein sequence ID" value="PWL54808.1"/>
    <property type="molecule type" value="Genomic_DNA"/>
</dbReference>
<evidence type="ECO:0000313" key="12">
    <source>
        <dbReference type="Proteomes" id="UP000246114"/>
    </source>
</evidence>
<evidence type="ECO:0000259" key="8">
    <source>
        <dbReference type="PROSITE" id="PS50879"/>
    </source>
</evidence>
<evidence type="ECO:0000256" key="2">
    <source>
        <dbReference type="ARBA" id="ARBA00005300"/>
    </source>
</evidence>
<keyword evidence="11" id="KW-1185">Reference proteome</keyword>
<keyword evidence="7" id="KW-0378">Hydrolase</keyword>
<dbReference type="Proteomes" id="UP000182135">
    <property type="component" value="Unassembled WGS sequence"/>
</dbReference>
<dbReference type="PANTHER" id="PTHR10642:SF26">
    <property type="entry name" value="RIBONUCLEASE H1"/>
    <property type="match status" value="1"/>
</dbReference>
<dbReference type="CDD" id="cd09277">
    <property type="entry name" value="RNase_HI_bacteria_like"/>
    <property type="match status" value="1"/>
</dbReference>
<dbReference type="Gene3D" id="3.30.420.10">
    <property type="entry name" value="Ribonuclease H-like superfamily/Ribonuclease H"/>
    <property type="match status" value="1"/>
</dbReference>
<dbReference type="PROSITE" id="PS50879">
    <property type="entry name" value="RNASE_H_1"/>
    <property type="match status" value="1"/>
</dbReference>
<gene>
    <name evidence="9" type="ORF">DBY38_03225</name>
    <name evidence="10" type="ORF">SAMN04487885_12438</name>
</gene>
<feature type="domain" description="RNase H type-1" evidence="8">
    <location>
        <begin position="71"/>
        <end position="210"/>
    </location>
</feature>
<dbReference type="GeneID" id="90545469"/>
<evidence type="ECO:0000256" key="5">
    <source>
        <dbReference type="ARBA" id="ARBA00022723"/>
    </source>
</evidence>
<dbReference type="InterPro" id="IPR002156">
    <property type="entry name" value="RNaseH_domain"/>
</dbReference>
<dbReference type="AlphaFoldDB" id="A0A1I2NV93"/>